<protein>
    <submittedName>
        <fullName evidence="1">Uncharacterized protein</fullName>
    </submittedName>
</protein>
<reference evidence="1 2" key="1">
    <citation type="journal article" date="2019" name="Sci. Rep.">
        <title>Orb-weaving spider Araneus ventricosus genome elucidates the spidroin gene catalogue.</title>
        <authorList>
            <person name="Kono N."/>
            <person name="Nakamura H."/>
            <person name="Ohtoshi R."/>
            <person name="Moran D.A.P."/>
            <person name="Shinohara A."/>
            <person name="Yoshida Y."/>
            <person name="Fujiwara M."/>
            <person name="Mori M."/>
            <person name="Tomita M."/>
            <person name="Arakawa K."/>
        </authorList>
    </citation>
    <scope>NUCLEOTIDE SEQUENCE [LARGE SCALE GENOMIC DNA]</scope>
</reference>
<accession>A0A4Y2BLP0</accession>
<name>A0A4Y2BLP0_ARAVE</name>
<proteinExistence type="predicted"/>
<dbReference type="AlphaFoldDB" id="A0A4Y2BLP0"/>
<comment type="caution">
    <text evidence="1">The sequence shown here is derived from an EMBL/GenBank/DDBJ whole genome shotgun (WGS) entry which is preliminary data.</text>
</comment>
<organism evidence="1 2">
    <name type="scientific">Araneus ventricosus</name>
    <name type="common">Orbweaver spider</name>
    <name type="synonym">Epeira ventricosa</name>
    <dbReference type="NCBI Taxonomy" id="182803"/>
    <lineage>
        <taxon>Eukaryota</taxon>
        <taxon>Metazoa</taxon>
        <taxon>Ecdysozoa</taxon>
        <taxon>Arthropoda</taxon>
        <taxon>Chelicerata</taxon>
        <taxon>Arachnida</taxon>
        <taxon>Araneae</taxon>
        <taxon>Araneomorphae</taxon>
        <taxon>Entelegynae</taxon>
        <taxon>Araneoidea</taxon>
        <taxon>Araneidae</taxon>
        <taxon>Araneus</taxon>
    </lineage>
</organism>
<evidence type="ECO:0000313" key="1">
    <source>
        <dbReference type="EMBL" id="GBL92863.1"/>
    </source>
</evidence>
<dbReference type="Proteomes" id="UP000499080">
    <property type="component" value="Unassembled WGS sequence"/>
</dbReference>
<dbReference type="OrthoDB" id="10635705at2759"/>
<dbReference type="EMBL" id="BGPR01000089">
    <property type="protein sequence ID" value="GBL92863.1"/>
    <property type="molecule type" value="Genomic_DNA"/>
</dbReference>
<sequence length="131" mass="14730">MFALDICFHSSLYGFSADSYSAEMTVSTKQASLPLPSAHARAKLDLPFDMQKVSLLLHFSSSPSFQSRLSGSFPPPSYPPSSILFILVFRFPKRDVFGVAKRGVAPRMCFVDEFMSLLQVGEERGRRTWDR</sequence>
<evidence type="ECO:0000313" key="2">
    <source>
        <dbReference type="Proteomes" id="UP000499080"/>
    </source>
</evidence>
<gene>
    <name evidence="1" type="ORF">AVEN_4561_1</name>
</gene>
<keyword evidence="2" id="KW-1185">Reference proteome</keyword>